<dbReference type="Pfam" id="PF17132">
    <property type="entry name" value="Glyco_hydro_106"/>
    <property type="match status" value="1"/>
</dbReference>
<evidence type="ECO:0008006" key="6">
    <source>
        <dbReference type="Google" id="ProtNLM"/>
    </source>
</evidence>
<keyword evidence="1 3" id="KW-0732">Signal</keyword>
<organism evidence="4 5">
    <name type="scientific">Pontiella desulfatans</name>
    <dbReference type="NCBI Taxonomy" id="2750659"/>
    <lineage>
        <taxon>Bacteria</taxon>
        <taxon>Pseudomonadati</taxon>
        <taxon>Kiritimatiellota</taxon>
        <taxon>Kiritimatiellia</taxon>
        <taxon>Kiritimatiellales</taxon>
        <taxon>Pontiellaceae</taxon>
        <taxon>Pontiella</taxon>
    </lineage>
</organism>
<dbReference type="Proteomes" id="UP000366872">
    <property type="component" value="Unassembled WGS sequence"/>
</dbReference>
<protein>
    <recommendedName>
        <fullName evidence="6">Glycosyl hydrolases family 2 sugar binding domain-containing protein</fullName>
    </recommendedName>
</protein>
<dbReference type="RefSeq" id="WP_168442110.1">
    <property type="nucleotide sequence ID" value="NZ_CAAHFG010000001.1"/>
</dbReference>
<evidence type="ECO:0000256" key="1">
    <source>
        <dbReference type="ARBA" id="ARBA00022729"/>
    </source>
</evidence>
<accession>A0A6C2TZY0</accession>
<dbReference type="PANTHER" id="PTHR43817:SF1">
    <property type="entry name" value="HYDROLASE, FAMILY 43, PUTATIVE (AFU_ORTHOLOGUE AFUA_3G01660)-RELATED"/>
    <property type="match status" value="1"/>
</dbReference>
<reference evidence="4 5" key="1">
    <citation type="submission" date="2019-04" db="EMBL/GenBank/DDBJ databases">
        <authorList>
            <person name="Van Vliet M D."/>
        </authorList>
    </citation>
    <scope>NUCLEOTIDE SEQUENCE [LARGE SCALE GENOMIC DNA]</scope>
    <source>
        <strain evidence="4 5">F1</strain>
    </source>
</reference>
<dbReference type="AlphaFoldDB" id="A0A6C2TZY0"/>
<name>A0A6C2TZY0_PONDE</name>
<dbReference type="EMBL" id="CAAHFG010000001">
    <property type="protein sequence ID" value="VGO13278.1"/>
    <property type="molecule type" value="Genomic_DNA"/>
</dbReference>
<dbReference type="Gene3D" id="2.60.120.260">
    <property type="entry name" value="Galactose-binding domain-like"/>
    <property type="match status" value="1"/>
</dbReference>
<proteinExistence type="predicted"/>
<feature type="chain" id="PRO_5025371072" description="Glycosyl hydrolases family 2 sugar binding domain-containing protein" evidence="3">
    <location>
        <begin position="19"/>
        <end position="956"/>
    </location>
</feature>
<feature type="signal peptide" evidence="3">
    <location>
        <begin position="1"/>
        <end position="18"/>
    </location>
</feature>
<gene>
    <name evidence="4" type="ORF">PDESU_01834</name>
</gene>
<dbReference type="InterPro" id="IPR008979">
    <property type="entry name" value="Galactose-bd-like_sf"/>
</dbReference>
<sequence>MFKALFYILALSVVSANAQTLSESFREPPDAMRPWVFWHWTNGNVTRDGITKDLEAMKDVGIGGVITFQLSGPKWAPPGPLKFDQQSQVPMIKWAAQEARRLGIDFSLVVDFGYGSGGPHITPDLSMQQLYRSEMPVNGGQRVNVKLPRPNLEATKKQELKKAWFRPGDGFNPKVLDALSETDSYRDIAIFAVPAENTANIKQLEQYDGMSWTPPKKPLDKKLTALAGDEIIDLTDNVNENGELEWDAPMGNWTVVRLGYGSTFKCTRPCPAPEVGLECDRLHPRGIDAHFDHRLKPVLDAAKADNLIDYIFIDSWEAHSQNWTKDFDEEFRKRRGYDLRPWLPVLAGRVVVDADQSERFLWDFRQTIGETMLVNYLDQLEERLKPYGTKLFFEPYGSMCADSLVWAGRGAFPVGEFWSNDKKVPEVPGQPAQLNENNWNLTMKGFSSIANTYGKPRVGAEAFTGQRGWSDHPYLIKGMGDHAFSEGVSHIIFHLSAHQPYDQMKPGITHRKWGQHFHRHQTWWDFSKPYMTYLARCQTLLQAGRRVADVAVLYNEGAPLYLRNTQFSLPPGYDFDLCTPEIIQRMSVEDGDLVLPTGVHYRYLEIQPEKLTLSTAKKIEALRQAGATIYTRSKVEGTPGLAGFPDSNIEVQRLAAQWPVLPKGDWSKVFASEQILPDFTGGSIRWLHRRTADADIYFVANTSYESIRKACLFRIAERVPELWNPETGERFKLPFERLADRRVRATIEFDPAQSWFVVFKDAVSAPEADPFPDYRTVQEIKGPWQLTFDPDWGTDKTIDLSSLESWTESEDPLVRYYSGTAVYRTSFQLDEESIGAASIDLGRVEVMARVILNGNDLGMVWKPPYRIKAADALKPGKNQLEIHVVNTWANRMIGDEQLPLDSEWKDWETLTGWPEWFLNGEERPSGRYTFTTARHYKKDSTLQPSGLLGPVRLVIE</sequence>
<evidence type="ECO:0000313" key="4">
    <source>
        <dbReference type="EMBL" id="VGO13278.1"/>
    </source>
</evidence>
<evidence type="ECO:0000313" key="5">
    <source>
        <dbReference type="Proteomes" id="UP000366872"/>
    </source>
</evidence>
<dbReference type="GO" id="GO:0016787">
    <property type="term" value="F:hydrolase activity"/>
    <property type="evidence" value="ECO:0007669"/>
    <property type="project" value="UniProtKB-KW"/>
</dbReference>
<evidence type="ECO:0000256" key="2">
    <source>
        <dbReference type="ARBA" id="ARBA00022801"/>
    </source>
</evidence>
<dbReference type="NCBIfam" id="NF045579">
    <property type="entry name" value="rhamnoside_JR"/>
    <property type="match status" value="1"/>
</dbReference>
<dbReference type="PANTHER" id="PTHR43817">
    <property type="entry name" value="GLYCOSYL HYDROLASE"/>
    <property type="match status" value="1"/>
</dbReference>
<evidence type="ECO:0000256" key="3">
    <source>
        <dbReference type="SAM" id="SignalP"/>
    </source>
</evidence>
<dbReference type="SUPFAM" id="SSF49785">
    <property type="entry name" value="Galactose-binding domain-like"/>
    <property type="match status" value="1"/>
</dbReference>
<keyword evidence="5" id="KW-1185">Reference proteome</keyword>
<keyword evidence="2" id="KW-0378">Hydrolase</keyword>